<dbReference type="InterPro" id="IPR046661">
    <property type="entry name" value="DUF6770"/>
</dbReference>
<feature type="signal peptide" evidence="1">
    <location>
        <begin position="1"/>
        <end position="22"/>
    </location>
</feature>
<evidence type="ECO:0000313" key="2">
    <source>
        <dbReference type="EMBL" id="MDO7876709.1"/>
    </source>
</evidence>
<name>A0ABT9BEL8_9BACT</name>
<dbReference type="Pfam" id="PF20559">
    <property type="entry name" value="DUF6770"/>
    <property type="match status" value="1"/>
</dbReference>
<keyword evidence="3" id="KW-1185">Reference proteome</keyword>
<keyword evidence="1" id="KW-0732">Signal</keyword>
<reference evidence="2" key="1">
    <citation type="submission" date="2023-07" db="EMBL/GenBank/DDBJ databases">
        <authorList>
            <person name="Kim M.K."/>
        </authorList>
    </citation>
    <scope>NUCLEOTIDE SEQUENCE</scope>
    <source>
        <strain evidence="2">ASUV-10-1</strain>
    </source>
</reference>
<evidence type="ECO:0000313" key="3">
    <source>
        <dbReference type="Proteomes" id="UP001176429"/>
    </source>
</evidence>
<proteinExistence type="predicted"/>
<gene>
    <name evidence="2" type="ORF">Q5H93_18330</name>
</gene>
<dbReference type="Proteomes" id="UP001176429">
    <property type="component" value="Unassembled WGS sequence"/>
</dbReference>
<evidence type="ECO:0008006" key="4">
    <source>
        <dbReference type="Google" id="ProtNLM"/>
    </source>
</evidence>
<dbReference type="RefSeq" id="WP_305008090.1">
    <property type="nucleotide sequence ID" value="NZ_JAUQSY010000013.1"/>
</dbReference>
<feature type="chain" id="PRO_5046588223" description="DUF4374 domain-containing protein" evidence="1">
    <location>
        <begin position="23"/>
        <end position="525"/>
    </location>
</feature>
<accession>A0ABT9BEL8</accession>
<sequence>MFFTKHSALTAVFALAVAAASAQTKTVDGIQNMRHSALSPIYAGNEVKGYLMFGRGDKADRKNDNYLLDFYDQDLAKVSNVTVQKPSGRFTLLDNSFNGSAFAFYFFNSKDETLELETYDTSLKKLGTKVIGELTKGDKMMIANQQKLEDPSAGGMMGSGMSLFPVPGQGFVRNGYTGLMKGYTLAMYDDKLQMKWRVTSPENSKQYETVGITEASDKYLLGMMMRRDGLMSRTINASMVAFDVATGKKVLDQPVETSKTEQLSLSSFSFDPEKREFVAVGEYYKPDDKPFVNKSLGFYIKRFNEQGKVVSTKNYGWQREVASLMPAEAKPSLEDNYVNYTHSITKGADGKVYIVSEQYKVVGDGLGIAMTALGGRGANVTKGKIGNLFVYEIDPQGKLTGVKFYAKDPSTATLPAGSSYMSAGIIGHIMKMQGDFDYQFLQKNDANTQFNAVYINFDKEKGAATKRVIGDIAFGNNGKYAVDKIDMTSDANYSYLYPAKPGYVMIADYYKKKNQLGMKLVKLNI</sequence>
<dbReference type="EMBL" id="JAUQSY010000013">
    <property type="protein sequence ID" value="MDO7876709.1"/>
    <property type="molecule type" value="Genomic_DNA"/>
</dbReference>
<evidence type="ECO:0000256" key="1">
    <source>
        <dbReference type="SAM" id="SignalP"/>
    </source>
</evidence>
<protein>
    <recommendedName>
        <fullName evidence="4">DUF4374 domain-containing protein</fullName>
    </recommendedName>
</protein>
<organism evidence="2 3">
    <name type="scientific">Hymenobacter aranciens</name>
    <dbReference type="NCBI Taxonomy" id="3063996"/>
    <lineage>
        <taxon>Bacteria</taxon>
        <taxon>Pseudomonadati</taxon>
        <taxon>Bacteroidota</taxon>
        <taxon>Cytophagia</taxon>
        <taxon>Cytophagales</taxon>
        <taxon>Hymenobacteraceae</taxon>
        <taxon>Hymenobacter</taxon>
    </lineage>
</organism>
<comment type="caution">
    <text evidence="2">The sequence shown here is derived from an EMBL/GenBank/DDBJ whole genome shotgun (WGS) entry which is preliminary data.</text>
</comment>